<evidence type="ECO:0000256" key="4">
    <source>
        <dbReference type="SAM" id="SignalP"/>
    </source>
</evidence>
<dbReference type="InterPro" id="IPR036770">
    <property type="entry name" value="Ankyrin_rpt-contain_sf"/>
</dbReference>
<dbReference type="PANTHER" id="PTHR24171">
    <property type="entry name" value="ANKYRIN REPEAT DOMAIN-CONTAINING PROTEIN 39-RELATED"/>
    <property type="match status" value="1"/>
</dbReference>
<proteinExistence type="predicted"/>
<name>A0A926UST8_9CYAN</name>
<evidence type="ECO:0000256" key="2">
    <source>
        <dbReference type="ARBA" id="ARBA00023043"/>
    </source>
</evidence>
<dbReference type="Pfam" id="PF12796">
    <property type="entry name" value="Ank_2"/>
    <property type="match status" value="1"/>
</dbReference>
<accession>A0A926UST8</accession>
<feature type="repeat" description="ANK" evidence="3">
    <location>
        <begin position="54"/>
        <end position="86"/>
    </location>
</feature>
<dbReference type="RefSeq" id="WP_190350816.1">
    <property type="nucleotide sequence ID" value="NZ_JACJPY010000026.1"/>
</dbReference>
<feature type="repeat" description="ANK" evidence="3">
    <location>
        <begin position="87"/>
        <end position="119"/>
    </location>
</feature>
<feature type="signal peptide" evidence="4">
    <location>
        <begin position="1"/>
        <end position="27"/>
    </location>
</feature>
<feature type="repeat" description="ANK" evidence="3">
    <location>
        <begin position="120"/>
        <end position="152"/>
    </location>
</feature>
<dbReference type="PRINTS" id="PR01415">
    <property type="entry name" value="ANKYRIN"/>
</dbReference>
<keyword evidence="2 3" id="KW-0040">ANK repeat</keyword>
<dbReference type="Gene3D" id="1.25.40.20">
    <property type="entry name" value="Ankyrin repeat-containing domain"/>
    <property type="match status" value="2"/>
</dbReference>
<organism evidence="5 6">
    <name type="scientific">Pseudanabaena cinerea FACHB-1277</name>
    <dbReference type="NCBI Taxonomy" id="2949581"/>
    <lineage>
        <taxon>Bacteria</taxon>
        <taxon>Bacillati</taxon>
        <taxon>Cyanobacteriota</taxon>
        <taxon>Cyanophyceae</taxon>
        <taxon>Pseudanabaenales</taxon>
        <taxon>Pseudanabaenaceae</taxon>
        <taxon>Pseudanabaena</taxon>
        <taxon>Pseudanabaena cinerea</taxon>
    </lineage>
</organism>
<dbReference type="InterPro" id="IPR002110">
    <property type="entry name" value="Ankyrin_rpt"/>
</dbReference>
<dbReference type="GO" id="GO:0085020">
    <property type="term" value="P:protein K6-linked ubiquitination"/>
    <property type="evidence" value="ECO:0007669"/>
    <property type="project" value="TreeGrafter"/>
</dbReference>
<dbReference type="PROSITE" id="PS50297">
    <property type="entry name" value="ANK_REP_REGION"/>
    <property type="match status" value="2"/>
</dbReference>
<dbReference type="GO" id="GO:0004842">
    <property type="term" value="F:ubiquitin-protein transferase activity"/>
    <property type="evidence" value="ECO:0007669"/>
    <property type="project" value="TreeGrafter"/>
</dbReference>
<dbReference type="SMART" id="SM00248">
    <property type="entry name" value="ANK"/>
    <property type="match status" value="4"/>
</dbReference>
<evidence type="ECO:0000313" key="5">
    <source>
        <dbReference type="EMBL" id="MBD2150452.1"/>
    </source>
</evidence>
<keyword evidence="6" id="KW-1185">Reference proteome</keyword>
<gene>
    <name evidence="5" type="ORF">H6F44_10020</name>
</gene>
<dbReference type="SUPFAM" id="SSF48403">
    <property type="entry name" value="Ankyrin repeat"/>
    <property type="match status" value="1"/>
</dbReference>
<keyword evidence="1" id="KW-0677">Repeat</keyword>
<protein>
    <submittedName>
        <fullName evidence="5">Ankyrin repeat domain-containing protein</fullName>
    </submittedName>
</protein>
<comment type="caution">
    <text evidence="5">The sequence shown here is derived from an EMBL/GenBank/DDBJ whole genome shotgun (WGS) entry which is preliminary data.</text>
</comment>
<dbReference type="AlphaFoldDB" id="A0A926UST8"/>
<feature type="chain" id="PRO_5037885768" evidence="4">
    <location>
        <begin position="28"/>
        <end position="177"/>
    </location>
</feature>
<dbReference type="EMBL" id="JACJPY010000026">
    <property type="protein sequence ID" value="MBD2150452.1"/>
    <property type="molecule type" value="Genomic_DNA"/>
</dbReference>
<dbReference type="PROSITE" id="PS50088">
    <property type="entry name" value="ANK_REPEAT"/>
    <property type="match status" value="3"/>
</dbReference>
<keyword evidence="4" id="KW-0732">Signal</keyword>
<dbReference type="Proteomes" id="UP000631421">
    <property type="component" value="Unassembled WGS sequence"/>
</dbReference>
<evidence type="ECO:0000256" key="3">
    <source>
        <dbReference type="PROSITE-ProRule" id="PRU00023"/>
    </source>
</evidence>
<reference evidence="5" key="1">
    <citation type="journal article" date="2015" name="ISME J.">
        <title>Draft Genome Sequence of Streptomyces incarnatus NRRL8089, which Produces the Nucleoside Antibiotic Sinefungin.</title>
        <authorList>
            <person name="Oshima K."/>
            <person name="Hattori M."/>
            <person name="Shimizu H."/>
            <person name="Fukuda K."/>
            <person name="Nemoto M."/>
            <person name="Inagaki K."/>
            <person name="Tamura T."/>
        </authorList>
    </citation>
    <scope>NUCLEOTIDE SEQUENCE</scope>
    <source>
        <strain evidence="5">FACHB-1277</strain>
    </source>
</reference>
<evidence type="ECO:0000256" key="1">
    <source>
        <dbReference type="ARBA" id="ARBA00022737"/>
    </source>
</evidence>
<reference evidence="5" key="2">
    <citation type="submission" date="2020-08" db="EMBL/GenBank/DDBJ databases">
        <authorList>
            <person name="Chen M."/>
            <person name="Teng W."/>
            <person name="Zhao L."/>
            <person name="Hu C."/>
            <person name="Zhou Y."/>
            <person name="Han B."/>
            <person name="Song L."/>
            <person name="Shu W."/>
        </authorList>
    </citation>
    <scope>NUCLEOTIDE SEQUENCE</scope>
    <source>
        <strain evidence="5">FACHB-1277</strain>
    </source>
</reference>
<evidence type="ECO:0000313" key="6">
    <source>
        <dbReference type="Proteomes" id="UP000631421"/>
    </source>
</evidence>
<dbReference type="Pfam" id="PF00023">
    <property type="entry name" value="Ank"/>
    <property type="match status" value="1"/>
</dbReference>
<sequence length="177" mass="19134">MNFGITKITIGLFLALVLFSSTDSAYAADPAIAAEVTPHSTAQAIAKSKSSNPELNAQLLIAAKNGELQAVRSLISQATDVNVRDQYGWTPLLWAAMNGHTEMVRVLLVSGANPNTRNKYEWTPLMWAAGQGYSEIVRSLLSFGARINAQDRNGWTAMMWAADGKHTEVVAILSAKN</sequence>